<gene>
    <name evidence="1" type="ORF">CCMP2556_LOCUS6561</name>
</gene>
<organism evidence="1 2">
    <name type="scientific">Durusdinium trenchii</name>
    <dbReference type="NCBI Taxonomy" id="1381693"/>
    <lineage>
        <taxon>Eukaryota</taxon>
        <taxon>Sar</taxon>
        <taxon>Alveolata</taxon>
        <taxon>Dinophyceae</taxon>
        <taxon>Suessiales</taxon>
        <taxon>Symbiodiniaceae</taxon>
        <taxon>Durusdinium</taxon>
    </lineage>
</organism>
<sequence length="140" mass="15440">MRRAWEAIEAASMEMWGIKPVLQFGFNVECNKACVKLCSESYSKCLFKNILDMVSPNSNGDWAPSKLRLAKRACAINITSDDVGLIGAPCVLFSRYGLGEGFTNIAKSKVHHAAMKIQQRIAISLHENVPDFEEDLGGMS</sequence>
<comment type="caution">
    <text evidence="1">The sequence shown here is derived from an EMBL/GenBank/DDBJ whole genome shotgun (WGS) entry which is preliminary data.</text>
</comment>
<evidence type="ECO:0000313" key="2">
    <source>
        <dbReference type="Proteomes" id="UP001642484"/>
    </source>
</evidence>
<evidence type="ECO:0000313" key="1">
    <source>
        <dbReference type="EMBL" id="CAK9001686.1"/>
    </source>
</evidence>
<dbReference type="Proteomes" id="UP001642484">
    <property type="component" value="Unassembled WGS sequence"/>
</dbReference>
<accession>A0ABP0IGG3</accession>
<name>A0ABP0IGG3_9DINO</name>
<dbReference type="EMBL" id="CAXAMN010002871">
    <property type="protein sequence ID" value="CAK9001686.1"/>
    <property type="molecule type" value="Genomic_DNA"/>
</dbReference>
<reference evidence="1 2" key="1">
    <citation type="submission" date="2024-02" db="EMBL/GenBank/DDBJ databases">
        <authorList>
            <person name="Chen Y."/>
            <person name="Shah S."/>
            <person name="Dougan E. K."/>
            <person name="Thang M."/>
            <person name="Chan C."/>
        </authorList>
    </citation>
    <scope>NUCLEOTIDE SEQUENCE [LARGE SCALE GENOMIC DNA]</scope>
</reference>
<proteinExistence type="predicted"/>
<keyword evidence="2" id="KW-1185">Reference proteome</keyword>
<protein>
    <submittedName>
        <fullName evidence="1">Uncharacterized protein</fullName>
    </submittedName>
</protein>